<keyword evidence="3" id="KW-1185">Reference proteome</keyword>
<name>A0ABW1NUG6_9ACTN</name>
<gene>
    <name evidence="2" type="ORF">ACFP1K_35515</name>
</gene>
<evidence type="ECO:0000313" key="2">
    <source>
        <dbReference type="EMBL" id="MFC6086526.1"/>
    </source>
</evidence>
<organism evidence="2 3">
    <name type="scientific">Sphaerisporangium aureirubrum</name>
    <dbReference type="NCBI Taxonomy" id="1544736"/>
    <lineage>
        <taxon>Bacteria</taxon>
        <taxon>Bacillati</taxon>
        <taxon>Actinomycetota</taxon>
        <taxon>Actinomycetes</taxon>
        <taxon>Streptosporangiales</taxon>
        <taxon>Streptosporangiaceae</taxon>
        <taxon>Sphaerisporangium</taxon>
    </lineage>
</organism>
<comment type="caution">
    <text evidence="2">The sequence shown here is derived from an EMBL/GenBank/DDBJ whole genome shotgun (WGS) entry which is preliminary data.</text>
</comment>
<evidence type="ECO:0000256" key="1">
    <source>
        <dbReference type="SAM" id="Phobius"/>
    </source>
</evidence>
<evidence type="ECO:0008006" key="4">
    <source>
        <dbReference type="Google" id="ProtNLM"/>
    </source>
</evidence>
<keyword evidence="1" id="KW-0472">Membrane</keyword>
<keyword evidence="1" id="KW-0812">Transmembrane</keyword>
<feature type="non-terminal residue" evidence="2">
    <location>
        <position position="115"/>
    </location>
</feature>
<dbReference type="RefSeq" id="WP_380761808.1">
    <property type="nucleotide sequence ID" value="NZ_JBHSRF010000091.1"/>
</dbReference>
<proteinExistence type="predicted"/>
<dbReference type="EMBL" id="JBHSRF010000091">
    <property type="protein sequence ID" value="MFC6086526.1"/>
    <property type="molecule type" value="Genomic_DNA"/>
</dbReference>
<evidence type="ECO:0000313" key="3">
    <source>
        <dbReference type="Proteomes" id="UP001596137"/>
    </source>
</evidence>
<protein>
    <recommendedName>
        <fullName evidence="4">Integrase</fullName>
    </recommendedName>
</protein>
<sequence length="115" mass="13325">MIRILHLAGSRSVLVWLLYLSLIRVGQFLLLRLRTDAGRDVEIIVLGHQLAVLRRQGGPMRPAPADRALPAVLSRLLPRIRWQAFVVTAATLLRWHRDMVRRKWGYPRRRPGRPP</sequence>
<reference evidence="3" key="1">
    <citation type="journal article" date="2019" name="Int. J. Syst. Evol. Microbiol.">
        <title>The Global Catalogue of Microorganisms (GCM) 10K type strain sequencing project: providing services to taxonomists for standard genome sequencing and annotation.</title>
        <authorList>
            <consortium name="The Broad Institute Genomics Platform"/>
            <consortium name="The Broad Institute Genome Sequencing Center for Infectious Disease"/>
            <person name="Wu L."/>
            <person name="Ma J."/>
        </authorList>
    </citation>
    <scope>NUCLEOTIDE SEQUENCE [LARGE SCALE GENOMIC DNA]</scope>
    <source>
        <strain evidence="3">JCM 30346</strain>
    </source>
</reference>
<feature type="transmembrane region" description="Helical" evidence="1">
    <location>
        <begin position="12"/>
        <end position="31"/>
    </location>
</feature>
<keyword evidence="1" id="KW-1133">Transmembrane helix</keyword>
<dbReference type="Proteomes" id="UP001596137">
    <property type="component" value="Unassembled WGS sequence"/>
</dbReference>
<accession>A0ABW1NUG6</accession>